<dbReference type="VEuPathDB" id="FungiDB:AAP_00429"/>
<feature type="compositionally biased region" description="Low complexity" evidence="1">
    <location>
        <begin position="8"/>
        <end position="24"/>
    </location>
</feature>
<dbReference type="EMBL" id="AZGZ01000001">
    <property type="protein sequence ID" value="KZZ98168.1"/>
    <property type="molecule type" value="Genomic_DNA"/>
</dbReference>
<feature type="region of interest" description="Disordered" evidence="1">
    <location>
        <begin position="1"/>
        <end position="114"/>
    </location>
</feature>
<dbReference type="Proteomes" id="UP000242877">
    <property type="component" value="Unassembled WGS sequence"/>
</dbReference>
<protein>
    <submittedName>
        <fullName evidence="2">Uncharacterized protein</fullName>
    </submittedName>
</protein>
<feature type="compositionally biased region" description="Polar residues" evidence="1">
    <location>
        <begin position="1386"/>
        <end position="1395"/>
    </location>
</feature>
<organism evidence="2 3">
    <name type="scientific">Ascosphaera apis ARSEF 7405</name>
    <dbReference type="NCBI Taxonomy" id="392613"/>
    <lineage>
        <taxon>Eukaryota</taxon>
        <taxon>Fungi</taxon>
        <taxon>Dikarya</taxon>
        <taxon>Ascomycota</taxon>
        <taxon>Pezizomycotina</taxon>
        <taxon>Eurotiomycetes</taxon>
        <taxon>Eurotiomycetidae</taxon>
        <taxon>Onygenales</taxon>
        <taxon>Ascosphaeraceae</taxon>
        <taxon>Ascosphaera</taxon>
    </lineage>
</organism>
<feature type="region of interest" description="Disordered" evidence="1">
    <location>
        <begin position="1386"/>
        <end position="1514"/>
    </location>
</feature>
<feature type="region of interest" description="Disordered" evidence="1">
    <location>
        <begin position="1226"/>
        <end position="1347"/>
    </location>
</feature>
<feature type="compositionally biased region" description="Basic and acidic residues" evidence="1">
    <location>
        <begin position="658"/>
        <end position="680"/>
    </location>
</feature>
<evidence type="ECO:0000256" key="1">
    <source>
        <dbReference type="SAM" id="MobiDB-lite"/>
    </source>
</evidence>
<feature type="compositionally biased region" description="Basic and acidic residues" evidence="1">
    <location>
        <begin position="397"/>
        <end position="411"/>
    </location>
</feature>
<feature type="compositionally biased region" description="Basic and acidic residues" evidence="1">
    <location>
        <begin position="997"/>
        <end position="1011"/>
    </location>
</feature>
<feature type="compositionally biased region" description="Polar residues" evidence="1">
    <location>
        <begin position="297"/>
        <end position="311"/>
    </location>
</feature>
<feature type="compositionally biased region" description="Polar residues" evidence="1">
    <location>
        <begin position="1314"/>
        <end position="1339"/>
    </location>
</feature>
<feature type="compositionally biased region" description="Polar residues" evidence="1">
    <location>
        <begin position="1265"/>
        <end position="1274"/>
    </location>
</feature>
<sequence length="1514" mass="164289">MSHDKSFPASAPPSSSAAAAAAAALRNHDAVQNDSNRNDHPTQCTRPTSRFSDRGDSHLQRHRLASGRPSSMLPSPSVPSLRGHRKQQQPQHPRLFSLTDPSAPIHEEEDGQCEHHRRAYSLTIQKMNRGNISSPPCPASLRRTRPLSTKRRPTSLAANIPENTQSLPRRISSESKIVWDHANQTLVMKRFPSQRHDHNARESVNRRQSLSSRSPHPPGLDRCCCDGNTTGDDNDNDDDDNEDDADADLGIAMVVDVRKRCSPKKYSNPKTRENVKSNNRSAADRGGKAAAAAAAATTISPSSRVTQTSLKVPQERSLNHSHSPSRNIAPSQQFRSKTRRSTSLRVPPSAARPRARPQPQTQPQPQSQAQHVSASSASSPSKSVLKRVTSCPPVSRRRSELSPERYCDLHHSTSKRKPRVNFDESRQLTKKTENDSKEKVPAKTRAKTAREASNSDELNDFTISPPSRLSSMKQNNDAPPHHHHHHDEPLHPQPSSSPFTSVEMEGNAVTSNKIARKEDPKSYSSSAHSHASPSSDLEPIDPVNNDKGKNRDRNENTLHQTIDDEKHESDGDQADYSKPIGGTATAVAVLPSGDSGCSFMPDETKLNFDENDLDGKRDDDAAAAASPPSLPAILVDNASERSLEQDNRLPDSCGRVSCRHEDDHVTGDDDETTRKGREDENGNNINSLIPQPETPIRPSSPQSSKADALDINPSVRNRNKNDKNGHHDALIADLAASSATSDFPSAGNNAPWTVSSLLANWFSSSSATATAPASTPASITTNSHNNIINAKNNDAETATGTPRSQLLPSNNGANASTASDVDASGPPDRLGSVSASVSESESESESIYVDAREYWEEEEDNTYNHTVSDENPGAETLRPALVTSVETADASEGDHQSEEQRGEEKGEEKMNVFRSASPALLLPRRSKTNRRSKLGSGEEQQQQYKHHQSASLGGDLKPTVLHTQEIVAARPRVNPLKSHPVTQSPIERPVTYYGDYSNEKPSRKSLDERRKSLAVLEGPSNKENSKPIHHTNSQSRSNQQRTSHQRQSSSNNGGPESVHVPKTRKPYRNDVANANGESSSLPRPNVFLSPVTSHTNYAGPDDTFPPAGRRSSHLSSDGSTIHPLTELYSLGSEVNGSASSFKKRKRASRKSNGFGSFFRGQSPSNAVPFPAMTKVTAEKSLRQPGYRAPRPMSMSVVDSAKTRPMSPLLAPSSPLRQNHVVEDAASTVHPMGVQTMRTSDLPSRVKPRRRLSDSDSDDCGGSSVPFMSSLSGSTVRRHCRSLSSDSSDDEGDADGHRAKRISNHIRPAPAAPAVSQTLPPANQVNSNTSDYSQATTSATHARRNSVSKRPLKKILNIFSRSSRSLSKLDISSPVANQDLVNIDTSEGQGQETSMLSQASSSQQSQPEGPSRVKSQRPTSVANPMGSAVEYPSTLAPVVEGSSSTAHNNSNNAENIRARASTPTPSMAGRTSSFKSRLPSFIRRGSRNSVISMASEDGQRTGGEGRKRSLLGRIR</sequence>
<feature type="compositionally biased region" description="Basic and acidic residues" evidence="1">
    <location>
        <begin position="194"/>
        <end position="205"/>
    </location>
</feature>
<feature type="compositionally biased region" description="Low complexity" evidence="1">
    <location>
        <begin position="1441"/>
        <end position="1460"/>
    </location>
</feature>
<feature type="compositionally biased region" description="Low complexity" evidence="1">
    <location>
        <begin position="1396"/>
        <end position="1405"/>
    </location>
</feature>
<reference evidence="2 3" key="1">
    <citation type="journal article" date="2016" name="Genome Biol. Evol.">
        <title>Divergent and convergent evolution of fungal pathogenicity.</title>
        <authorList>
            <person name="Shang Y."/>
            <person name="Xiao G."/>
            <person name="Zheng P."/>
            <person name="Cen K."/>
            <person name="Zhan S."/>
            <person name="Wang C."/>
        </authorList>
    </citation>
    <scope>NUCLEOTIDE SEQUENCE [LARGE SCALE GENOMIC DNA]</scope>
    <source>
        <strain evidence="2 3">ARSEF 7405</strain>
    </source>
</reference>
<gene>
    <name evidence="2" type="ORF">AAP_00429</name>
</gene>
<name>A0A168DVX4_9EURO</name>
<feature type="compositionally biased region" description="Polar residues" evidence="1">
    <location>
        <begin position="1461"/>
        <end position="1474"/>
    </location>
</feature>
<feature type="compositionally biased region" description="Basic residues" evidence="1">
    <location>
        <begin position="142"/>
        <end position="153"/>
    </location>
</feature>
<feature type="region of interest" description="Disordered" evidence="1">
    <location>
        <begin position="190"/>
        <end position="245"/>
    </location>
</feature>
<feature type="compositionally biased region" description="Polar residues" evidence="1">
    <location>
        <begin position="795"/>
        <end position="819"/>
    </location>
</feature>
<proteinExistence type="predicted"/>
<comment type="caution">
    <text evidence="2">The sequence shown here is derived from an EMBL/GenBank/DDBJ whole genome shotgun (WGS) entry which is preliminary data.</text>
</comment>
<feature type="compositionally biased region" description="Basic and acidic residues" evidence="1">
    <location>
        <begin position="1496"/>
        <end position="1506"/>
    </location>
</feature>
<feature type="compositionally biased region" description="Basic and acidic residues" evidence="1">
    <location>
        <begin position="26"/>
        <end position="40"/>
    </location>
</feature>
<feature type="compositionally biased region" description="Low complexity" evidence="1">
    <location>
        <begin position="522"/>
        <end position="535"/>
    </location>
</feature>
<feature type="compositionally biased region" description="Basic and acidic residues" evidence="1">
    <location>
        <begin position="420"/>
        <end position="441"/>
    </location>
</feature>
<feature type="region of interest" description="Disordered" evidence="1">
    <location>
        <begin position="793"/>
        <end position="1118"/>
    </location>
</feature>
<feature type="compositionally biased region" description="Acidic residues" evidence="1">
    <location>
        <begin position="232"/>
        <end position="245"/>
    </location>
</feature>
<feature type="compositionally biased region" description="Low complexity" evidence="1">
    <location>
        <begin position="1030"/>
        <end position="1052"/>
    </location>
</feature>
<feature type="compositionally biased region" description="Low complexity" evidence="1">
    <location>
        <begin position="69"/>
        <end position="81"/>
    </location>
</feature>
<feature type="region of interest" description="Disordered" evidence="1">
    <location>
        <begin position="260"/>
        <end position="725"/>
    </location>
</feature>
<feature type="region of interest" description="Disordered" evidence="1">
    <location>
        <begin position="128"/>
        <end position="169"/>
    </location>
</feature>
<feature type="compositionally biased region" description="Low complexity" evidence="1">
    <location>
        <begin position="347"/>
        <end position="381"/>
    </location>
</feature>
<accession>A0A168DVX4</accession>
<feature type="compositionally biased region" description="Polar residues" evidence="1">
    <location>
        <begin position="41"/>
        <end position="50"/>
    </location>
</feature>
<keyword evidence="3" id="KW-1185">Reference proteome</keyword>
<feature type="compositionally biased region" description="Basic and acidic residues" evidence="1">
    <location>
        <begin position="892"/>
        <end position="911"/>
    </location>
</feature>
<feature type="compositionally biased region" description="Basic and acidic residues" evidence="1">
    <location>
        <begin position="544"/>
        <end position="570"/>
    </location>
</feature>
<feature type="compositionally biased region" description="Polar residues" evidence="1">
    <location>
        <begin position="451"/>
        <end position="477"/>
    </location>
</feature>
<feature type="compositionally biased region" description="Basic and acidic residues" evidence="1">
    <location>
        <begin position="638"/>
        <end position="649"/>
    </location>
</feature>
<feature type="compositionally biased region" description="Basic residues" evidence="1">
    <location>
        <begin position="924"/>
        <end position="933"/>
    </location>
</feature>
<evidence type="ECO:0000313" key="2">
    <source>
        <dbReference type="EMBL" id="KZZ98168.1"/>
    </source>
</evidence>
<evidence type="ECO:0000313" key="3">
    <source>
        <dbReference type="Proteomes" id="UP000242877"/>
    </source>
</evidence>
<dbReference type="OrthoDB" id="10658884at2759"/>
<feature type="compositionally biased region" description="Polar residues" evidence="1">
    <location>
        <begin position="320"/>
        <end position="335"/>
    </location>
</feature>
<feature type="compositionally biased region" description="Basic and acidic residues" evidence="1">
    <location>
        <begin position="602"/>
        <end position="620"/>
    </location>
</feature>
<feature type="region of interest" description="Disordered" evidence="1">
    <location>
        <begin position="1134"/>
        <end position="1162"/>
    </location>
</feature>